<keyword evidence="3" id="KW-0731">Sigma factor</keyword>
<dbReference type="InterPro" id="IPR039425">
    <property type="entry name" value="RNA_pol_sigma-70-like"/>
</dbReference>
<feature type="domain" description="RNA polymerase sigma-70 region 2" evidence="5">
    <location>
        <begin position="6"/>
        <end position="72"/>
    </location>
</feature>
<gene>
    <name evidence="7" type="ORF">AEA09_15655</name>
</gene>
<dbReference type="EMBL" id="LGRV01000005">
    <property type="protein sequence ID" value="KOS66935.1"/>
    <property type="molecule type" value="Genomic_DNA"/>
</dbReference>
<evidence type="ECO:0000256" key="3">
    <source>
        <dbReference type="ARBA" id="ARBA00023082"/>
    </source>
</evidence>
<dbReference type="Proteomes" id="UP000050668">
    <property type="component" value="Unassembled WGS sequence"/>
</dbReference>
<evidence type="ECO:0000256" key="2">
    <source>
        <dbReference type="ARBA" id="ARBA00023015"/>
    </source>
</evidence>
<evidence type="ECO:0000313" key="7">
    <source>
        <dbReference type="EMBL" id="KOS66935.1"/>
    </source>
</evidence>
<comment type="similarity">
    <text evidence="1">Belongs to the sigma-70 factor family. ECF subfamily.</text>
</comment>
<comment type="caution">
    <text evidence="7">The sequence shown here is derived from an EMBL/GenBank/DDBJ whole genome shotgun (WGS) entry which is preliminary data.</text>
</comment>
<dbReference type="RefSeq" id="WP_053584892.1">
    <property type="nucleotide sequence ID" value="NZ_LGRV01000005.1"/>
</dbReference>
<dbReference type="CDD" id="cd06171">
    <property type="entry name" value="Sigma70_r4"/>
    <property type="match status" value="1"/>
</dbReference>
<dbReference type="Pfam" id="PF08281">
    <property type="entry name" value="Sigma70_r4_2"/>
    <property type="match status" value="1"/>
</dbReference>
<evidence type="ECO:0008006" key="9">
    <source>
        <dbReference type="Google" id="ProtNLM"/>
    </source>
</evidence>
<dbReference type="SUPFAM" id="SSF88946">
    <property type="entry name" value="Sigma2 domain of RNA polymerase sigma factors"/>
    <property type="match status" value="1"/>
</dbReference>
<evidence type="ECO:0000256" key="4">
    <source>
        <dbReference type="ARBA" id="ARBA00023163"/>
    </source>
</evidence>
<dbReference type="SUPFAM" id="SSF88659">
    <property type="entry name" value="Sigma3 and sigma4 domains of RNA polymerase sigma factors"/>
    <property type="match status" value="1"/>
</dbReference>
<proteinExistence type="inferred from homology"/>
<feature type="domain" description="RNA polymerase sigma factor 70 region 4 type 2" evidence="6">
    <location>
        <begin position="103"/>
        <end position="154"/>
    </location>
</feature>
<dbReference type="InterPro" id="IPR007627">
    <property type="entry name" value="RNA_pol_sigma70_r2"/>
</dbReference>
<organism evidence="7 8">
    <name type="scientific">Lysinibacillus contaminans</name>
    <dbReference type="NCBI Taxonomy" id="1293441"/>
    <lineage>
        <taxon>Bacteria</taxon>
        <taxon>Bacillati</taxon>
        <taxon>Bacillota</taxon>
        <taxon>Bacilli</taxon>
        <taxon>Bacillales</taxon>
        <taxon>Bacillaceae</taxon>
        <taxon>Lysinibacillus</taxon>
    </lineage>
</organism>
<dbReference type="InterPro" id="IPR013249">
    <property type="entry name" value="RNA_pol_sigma70_r4_t2"/>
</dbReference>
<reference evidence="8" key="1">
    <citation type="submission" date="2015-07" db="EMBL/GenBank/DDBJ databases">
        <title>Fjat-14205 dsm 2895.</title>
        <authorList>
            <person name="Liu B."/>
            <person name="Wang J."/>
            <person name="Zhu Y."/>
            <person name="Liu G."/>
            <person name="Chen Q."/>
            <person name="Chen Z."/>
            <person name="Lan J."/>
            <person name="Che J."/>
            <person name="Ge C."/>
            <person name="Shi H."/>
            <person name="Pan Z."/>
            <person name="Liu X."/>
        </authorList>
    </citation>
    <scope>NUCLEOTIDE SEQUENCE [LARGE SCALE GENOMIC DNA]</scope>
    <source>
        <strain evidence="8">DSM 25560</strain>
    </source>
</reference>
<dbReference type="PANTHER" id="PTHR43133">
    <property type="entry name" value="RNA POLYMERASE ECF-TYPE SIGMA FACTO"/>
    <property type="match status" value="1"/>
</dbReference>
<evidence type="ECO:0000256" key="1">
    <source>
        <dbReference type="ARBA" id="ARBA00010641"/>
    </source>
</evidence>
<dbReference type="InterPro" id="IPR013325">
    <property type="entry name" value="RNA_pol_sigma_r2"/>
</dbReference>
<accession>A0ABR5JYY0</accession>
<keyword evidence="4" id="KW-0804">Transcription</keyword>
<evidence type="ECO:0000313" key="8">
    <source>
        <dbReference type="Proteomes" id="UP000050668"/>
    </source>
</evidence>
<keyword evidence="8" id="KW-1185">Reference proteome</keyword>
<name>A0ABR5JYY0_9BACI</name>
<keyword evidence="2" id="KW-0805">Transcription regulation</keyword>
<evidence type="ECO:0000259" key="6">
    <source>
        <dbReference type="Pfam" id="PF08281"/>
    </source>
</evidence>
<dbReference type="Gene3D" id="1.10.1740.10">
    <property type="match status" value="1"/>
</dbReference>
<dbReference type="PANTHER" id="PTHR43133:SF51">
    <property type="entry name" value="RNA POLYMERASE SIGMA FACTOR"/>
    <property type="match status" value="1"/>
</dbReference>
<evidence type="ECO:0000259" key="5">
    <source>
        <dbReference type="Pfam" id="PF04542"/>
    </source>
</evidence>
<dbReference type="InterPro" id="IPR036388">
    <property type="entry name" value="WH-like_DNA-bd_sf"/>
</dbReference>
<sequence>MDQHQLYQQYQPAIYQYIFFLVQNKELAEDLTQETFYKCFKNIETFRQDAEINTWLHRIARNLAYDYFRRKKLIQFIPFAKVYEGMTEDLPAQWVEHNEQMKELFNAMAKLKFAYREVLILRKIKGLSVKETSELLGYSETKVKNNTARAIEALRKNWKGGDLHEK</sequence>
<dbReference type="Gene3D" id="1.10.10.10">
    <property type="entry name" value="Winged helix-like DNA-binding domain superfamily/Winged helix DNA-binding domain"/>
    <property type="match status" value="1"/>
</dbReference>
<dbReference type="InterPro" id="IPR013324">
    <property type="entry name" value="RNA_pol_sigma_r3/r4-like"/>
</dbReference>
<dbReference type="Pfam" id="PF04542">
    <property type="entry name" value="Sigma70_r2"/>
    <property type="match status" value="1"/>
</dbReference>
<protein>
    <recommendedName>
        <fullName evidence="9">RNA polymerase sigma-70 factor</fullName>
    </recommendedName>
</protein>
<dbReference type="InterPro" id="IPR014284">
    <property type="entry name" value="RNA_pol_sigma-70_dom"/>
</dbReference>
<dbReference type="NCBIfam" id="TIGR02937">
    <property type="entry name" value="sigma70-ECF"/>
    <property type="match status" value="1"/>
</dbReference>